<dbReference type="EMBL" id="PTQR01000084">
    <property type="protein sequence ID" value="TKX20894.1"/>
    <property type="molecule type" value="Genomic_DNA"/>
</dbReference>
<evidence type="ECO:0000313" key="2">
    <source>
        <dbReference type="EMBL" id="TKX20894.1"/>
    </source>
</evidence>
<gene>
    <name evidence="2" type="ORF">C1H76_6931</name>
</gene>
<feature type="signal peptide" evidence="1">
    <location>
        <begin position="1"/>
        <end position="24"/>
    </location>
</feature>
<sequence>MQFKLSSIITGLACLATTLPLTCANPIPIKGNAPNSIEARQSVCRSGVCIPFFQREPPWNTFDILIPPSAVGITSEATSGGANPTVLADTWSRQDGGAFLAINLGHAFRFSPLEYMELSVRHAGQDVPIQRNRLDSTTRGTLQTLQHTLVAPWRAQSHEVGRAVRLTIRWRIREGTP</sequence>
<evidence type="ECO:0000313" key="3">
    <source>
        <dbReference type="Proteomes" id="UP000308133"/>
    </source>
</evidence>
<proteinExistence type="predicted"/>
<protein>
    <submittedName>
        <fullName evidence="2">Uncharacterized protein</fullName>
    </submittedName>
</protein>
<comment type="caution">
    <text evidence="2">The sequence shown here is derived from an EMBL/GenBank/DDBJ whole genome shotgun (WGS) entry which is preliminary data.</text>
</comment>
<evidence type="ECO:0000256" key="1">
    <source>
        <dbReference type="SAM" id="SignalP"/>
    </source>
</evidence>
<feature type="chain" id="PRO_5020958173" evidence="1">
    <location>
        <begin position="25"/>
        <end position="177"/>
    </location>
</feature>
<organism evidence="2 3">
    <name type="scientific">Elsinoe australis</name>
    <dbReference type="NCBI Taxonomy" id="40998"/>
    <lineage>
        <taxon>Eukaryota</taxon>
        <taxon>Fungi</taxon>
        <taxon>Dikarya</taxon>
        <taxon>Ascomycota</taxon>
        <taxon>Pezizomycotina</taxon>
        <taxon>Dothideomycetes</taxon>
        <taxon>Dothideomycetidae</taxon>
        <taxon>Myriangiales</taxon>
        <taxon>Elsinoaceae</taxon>
        <taxon>Elsinoe</taxon>
    </lineage>
</organism>
<keyword evidence="1" id="KW-0732">Signal</keyword>
<accession>A0A4U7AYN5</accession>
<dbReference type="Proteomes" id="UP000308133">
    <property type="component" value="Unassembled WGS sequence"/>
</dbReference>
<reference evidence="2 3" key="1">
    <citation type="submission" date="2018-02" db="EMBL/GenBank/DDBJ databases">
        <title>Draft genome sequences of Elsinoe sp., causing black scab on jojoba.</title>
        <authorList>
            <person name="Stodart B."/>
            <person name="Jeffress S."/>
            <person name="Ash G."/>
            <person name="Arun Chinnappa K."/>
        </authorList>
    </citation>
    <scope>NUCLEOTIDE SEQUENCE [LARGE SCALE GENOMIC DNA]</scope>
    <source>
        <strain evidence="2 3">Hillstone_2</strain>
    </source>
</reference>
<dbReference type="AlphaFoldDB" id="A0A4U7AYN5"/>
<name>A0A4U7AYN5_9PEZI</name>